<feature type="compositionally biased region" description="Low complexity" evidence="1">
    <location>
        <begin position="110"/>
        <end position="119"/>
    </location>
</feature>
<gene>
    <name evidence="2" type="ORF">BCR33DRAFT_26628</name>
</gene>
<dbReference type="AlphaFoldDB" id="A0A1Y2AYH8"/>
<reference evidence="2 3" key="1">
    <citation type="submission" date="2016-07" db="EMBL/GenBank/DDBJ databases">
        <title>Pervasive Adenine N6-methylation of Active Genes in Fungi.</title>
        <authorList>
            <consortium name="DOE Joint Genome Institute"/>
            <person name="Mondo S.J."/>
            <person name="Dannebaum R.O."/>
            <person name="Kuo R.C."/>
            <person name="Labutti K."/>
            <person name="Haridas S."/>
            <person name="Kuo A."/>
            <person name="Salamov A."/>
            <person name="Ahrendt S.R."/>
            <person name="Lipzen A."/>
            <person name="Sullivan W."/>
            <person name="Andreopoulos W.B."/>
            <person name="Clum A."/>
            <person name="Lindquist E."/>
            <person name="Daum C."/>
            <person name="Ramamoorthy G.K."/>
            <person name="Gryganskyi A."/>
            <person name="Culley D."/>
            <person name="Magnuson J.K."/>
            <person name="James T.Y."/>
            <person name="O'Malley M.A."/>
            <person name="Stajich J.E."/>
            <person name="Spatafora J.W."/>
            <person name="Visel A."/>
            <person name="Grigoriev I.V."/>
        </authorList>
    </citation>
    <scope>NUCLEOTIDE SEQUENCE [LARGE SCALE GENOMIC DNA]</scope>
    <source>
        <strain evidence="2 3">JEL800</strain>
    </source>
</reference>
<comment type="caution">
    <text evidence="2">The sequence shown here is derived from an EMBL/GenBank/DDBJ whole genome shotgun (WGS) entry which is preliminary data.</text>
</comment>
<keyword evidence="3" id="KW-1185">Reference proteome</keyword>
<evidence type="ECO:0000313" key="2">
    <source>
        <dbReference type="EMBL" id="ORY27287.1"/>
    </source>
</evidence>
<protein>
    <submittedName>
        <fullName evidence="2">Uncharacterized protein</fullName>
    </submittedName>
</protein>
<feature type="region of interest" description="Disordered" evidence="1">
    <location>
        <begin position="105"/>
        <end position="153"/>
    </location>
</feature>
<proteinExistence type="predicted"/>
<name>A0A1Y2AYH8_9FUNG</name>
<dbReference type="EMBL" id="MCGO01000103">
    <property type="protein sequence ID" value="ORY27287.1"/>
    <property type="molecule type" value="Genomic_DNA"/>
</dbReference>
<organism evidence="2 3">
    <name type="scientific">Rhizoclosmatium globosum</name>
    <dbReference type="NCBI Taxonomy" id="329046"/>
    <lineage>
        <taxon>Eukaryota</taxon>
        <taxon>Fungi</taxon>
        <taxon>Fungi incertae sedis</taxon>
        <taxon>Chytridiomycota</taxon>
        <taxon>Chytridiomycota incertae sedis</taxon>
        <taxon>Chytridiomycetes</taxon>
        <taxon>Chytridiales</taxon>
        <taxon>Chytriomycetaceae</taxon>
        <taxon>Rhizoclosmatium</taxon>
    </lineage>
</organism>
<sequence length="153" mass="17018">MQYCPFRPSRCLFPFPQSLISTNTINQQRKTENLDAIFLAALKQVSEQLDSIHEPDKPDDFDAATPCEKGVQTPAVKLRLFVADETLSGARLDQLLRNMTRRIESEINTDDSSSFSSDSSDSDDDPAYLSSVLPPNIPRKPSFASSLFPPNPP</sequence>
<evidence type="ECO:0000256" key="1">
    <source>
        <dbReference type="SAM" id="MobiDB-lite"/>
    </source>
</evidence>
<accession>A0A1Y2AYH8</accession>
<dbReference type="Proteomes" id="UP000193642">
    <property type="component" value="Unassembled WGS sequence"/>
</dbReference>
<evidence type="ECO:0000313" key="3">
    <source>
        <dbReference type="Proteomes" id="UP000193642"/>
    </source>
</evidence>